<keyword evidence="4 7" id="KW-0560">Oxidoreductase</keyword>
<dbReference type="InterPro" id="IPR037944">
    <property type="entry name" value="PRX5-like"/>
</dbReference>
<accession>K0KQQ2</accession>
<dbReference type="InParanoid" id="K0KQQ2"/>
<dbReference type="PROSITE" id="PS51352">
    <property type="entry name" value="THIOREDOXIN_2"/>
    <property type="match status" value="1"/>
</dbReference>
<dbReference type="EC" id="1.11.1.15" evidence="9"/>
<dbReference type="Pfam" id="PF08534">
    <property type="entry name" value="Redoxin"/>
    <property type="match status" value="1"/>
</dbReference>
<dbReference type="GO" id="GO:0005739">
    <property type="term" value="C:mitochondrion"/>
    <property type="evidence" value="ECO:0007669"/>
    <property type="project" value="TreeGrafter"/>
</dbReference>
<evidence type="ECO:0000313" key="9">
    <source>
        <dbReference type="EMBL" id="CCH43593.1"/>
    </source>
</evidence>
<evidence type="ECO:0000256" key="1">
    <source>
        <dbReference type="ARBA" id="ARBA00010505"/>
    </source>
</evidence>
<keyword evidence="2 7" id="KW-0575">Peroxidase</keyword>
<dbReference type="InterPro" id="IPR013740">
    <property type="entry name" value="Redoxin"/>
</dbReference>
<dbReference type="GO" id="GO:0008379">
    <property type="term" value="F:thioredoxin peroxidase activity"/>
    <property type="evidence" value="ECO:0007669"/>
    <property type="project" value="InterPro"/>
</dbReference>
<dbReference type="PANTHER" id="PTHR10430">
    <property type="entry name" value="PEROXIREDOXIN"/>
    <property type="match status" value="1"/>
</dbReference>
<dbReference type="AlphaFoldDB" id="K0KQQ2"/>
<dbReference type="InterPro" id="IPR036249">
    <property type="entry name" value="Thioredoxin-like_sf"/>
</dbReference>
<gene>
    <name evidence="9" type="ORF">BN7_3146</name>
</gene>
<dbReference type="SUPFAM" id="SSF52833">
    <property type="entry name" value="Thioredoxin-like"/>
    <property type="match status" value="1"/>
</dbReference>
<reference evidence="9 10" key="1">
    <citation type="journal article" date="2012" name="Eukaryot. Cell">
        <title>Draft genome sequence of Wickerhamomyces ciferrii NRRL Y-1031 F-60-10.</title>
        <authorList>
            <person name="Schneider J."/>
            <person name="Andrea H."/>
            <person name="Blom J."/>
            <person name="Jaenicke S."/>
            <person name="Ruckert C."/>
            <person name="Schorsch C."/>
            <person name="Szczepanowski R."/>
            <person name="Farwick M."/>
            <person name="Goesmann A."/>
            <person name="Puhler A."/>
            <person name="Schaffer S."/>
            <person name="Tauch A."/>
            <person name="Kohler T."/>
            <person name="Brinkrolf K."/>
        </authorList>
    </citation>
    <scope>NUCLEOTIDE SEQUENCE [LARGE SCALE GENOMIC DNA]</scope>
    <source>
        <strain evidence="10">ATCC 14091 / BCRC 22168 / CBS 111 / JCM 3599 / NBRC 0793 / NRRL Y-1031 F-60-10</strain>
    </source>
</reference>
<comment type="caution">
    <text evidence="9">The sequence shown here is derived from an EMBL/GenBank/DDBJ whole genome shotgun (WGS) entry which is preliminary data.</text>
</comment>
<dbReference type="PANTHER" id="PTHR10430:SF39">
    <property type="entry name" value="PEROXISOMAL MEMBRANE ASSOCIATED PROTEIN 20"/>
    <property type="match status" value="1"/>
</dbReference>
<keyword evidence="10" id="KW-1185">Reference proteome</keyword>
<organism evidence="9 10">
    <name type="scientific">Wickerhamomyces ciferrii (strain ATCC 14091 / BCRC 22168 / CBS 111 / JCM 3599 / NBRC 0793 / NRRL Y-1031 F-60-10)</name>
    <name type="common">Yeast</name>
    <name type="synonym">Pichia ciferrii</name>
    <dbReference type="NCBI Taxonomy" id="1206466"/>
    <lineage>
        <taxon>Eukaryota</taxon>
        <taxon>Fungi</taxon>
        <taxon>Dikarya</taxon>
        <taxon>Ascomycota</taxon>
        <taxon>Saccharomycotina</taxon>
        <taxon>Saccharomycetes</taxon>
        <taxon>Phaffomycetales</taxon>
        <taxon>Wickerhamomycetaceae</taxon>
        <taxon>Wickerhamomyces</taxon>
    </lineage>
</organism>
<protein>
    <submittedName>
        <fullName evidence="9">Peroxiredoxin</fullName>
        <ecNumber evidence="9">1.11.1.15</ecNumber>
    </submittedName>
</protein>
<comment type="similarity">
    <text evidence="1 7">Belongs to the peroxiredoxin family. Prx5 subfamily.</text>
</comment>
<dbReference type="Proteomes" id="UP000009328">
    <property type="component" value="Unassembled WGS sequence"/>
</dbReference>
<dbReference type="GO" id="GO:0045454">
    <property type="term" value="P:cell redox homeostasis"/>
    <property type="evidence" value="ECO:0007669"/>
    <property type="project" value="TreeGrafter"/>
</dbReference>
<evidence type="ECO:0000256" key="7">
    <source>
        <dbReference type="RuleBase" id="RU366011"/>
    </source>
</evidence>
<evidence type="ECO:0000313" key="10">
    <source>
        <dbReference type="Proteomes" id="UP000009328"/>
    </source>
</evidence>
<dbReference type="GO" id="GO:0005829">
    <property type="term" value="C:cytosol"/>
    <property type="evidence" value="ECO:0007669"/>
    <property type="project" value="TreeGrafter"/>
</dbReference>
<evidence type="ECO:0000256" key="2">
    <source>
        <dbReference type="ARBA" id="ARBA00022559"/>
    </source>
</evidence>
<dbReference type="GO" id="GO:0034599">
    <property type="term" value="P:cellular response to oxidative stress"/>
    <property type="evidence" value="ECO:0007669"/>
    <property type="project" value="InterPro"/>
</dbReference>
<proteinExistence type="inferred from homology"/>
<dbReference type="Gene3D" id="3.40.30.10">
    <property type="entry name" value="Glutaredoxin"/>
    <property type="match status" value="1"/>
</dbReference>
<dbReference type="GO" id="GO:0042744">
    <property type="term" value="P:hydrogen peroxide catabolic process"/>
    <property type="evidence" value="ECO:0007669"/>
    <property type="project" value="TreeGrafter"/>
</dbReference>
<evidence type="ECO:0000256" key="4">
    <source>
        <dbReference type="ARBA" id="ARBA00023002"/>
    </source>
</evidence>
<keyword evidence="3 7" id="KW-0049">Antioxidant</keyword>
<dbReference type="CDD" id="cd03013">
    <property type="entry name" value="PRX5_like"/>
    <property type="match status" value="1"/>
</dbReference>
<dbReference type="InterPro" id="IPR013766">
    <property type="entry name" value="Thioredoxin_domain"/>
</dbReference>
<sequence length="177" mass="19327">MLSQFRSTLLRAPRFTAARTFKTSAASFLQVGDSIPSVGSLREGSPGNEVDLAELTKSVCAFSPACSASHVPGYVQNLKEFTNKNYNVFVSTVNDAFVTKAWADQLGEGSNVRFIADPEAEFAKAADLSIDATPFFGNIRNKRFVLIVEDGKVKEQIVEPDNFGLDITKAEEILKKI</sequence>
<dbReference type="EMBL" id="CAIF01000084">
    <property type="protein sequence ID" value="CCH43593.1"/>
    <property type="molecule type" value="Genomic_DNA"/>
</dbReference>
<evidence type="ECO:0000256" key="3">
    <source>
        <dbReference type="ARBA" id="ARBA00022862"/>
    </source>
</evidence>
<dbReference type="eggNOG" id="KOG0541">
    <property type="taxonomic scope" value="Eukaryota"/>
</dbReference>
<name>K0KQQ2_WICCF</name>
<evidence type="ECO:0000256" key="6">
    <source>
        <dbReference type="PIRSR" id="PIRSR637944-1"/>
    </source>
</evidence>
<comment type="function">
    <text evidence="7">Thiol-specific peroxidase that catalyzes the reduction of hydrogen peroxide and organic hydroperoxides to water and alcohols, respectively. Plays a role in cell protection against oxidative stress by detoxifying peroxides.</text>
</comment>
<evidence type="ECO:0000256" key="5">
    <source>
        <dbReference type="ARBA" id="ARBA00023284"/>
    </source>
</evidence>
<dbReference type="GO" id="GO:0005777">
    <property type="term" value="C:peroxisome"/>
    <property type="evidence" value="ECO:0007669"/>
    <property type="project" value="TreeGrafter"/>
</dbReference>
<evidence type="ECO:0000259" key="8">
    <source>
        <dbReference type="PROSITE" id="PS51352"/>
    </source>
</evidence>
<feature type="domain" description="Thioredoxin" evidence="8">
    <location>
        <begin position="6"/>
        <end position="177"/>
    </location>
</feature>
<dbReference type="STRING" id="1206466.K0KQQ2"/>
<keyword evidence="5 7" id="KW-0676">Redox-active center</keyword>
<dbReference type="HOGENOM" id="CLU_072440_3_0_1"/>
<feature type="active site" description="Cysteine sulfenic acid (-SOH) intermediate" evidence="6">
    <location>
        <position position="66"/>
    </location>
</feature>